<dbReference type="EMBL" id="JBANRG010000056">
    <property type="protein sequence ID" value="KAK7442955.1"/>
    <property type="molecule type" value="Genomic_DNA"/>
</dbReference>
<evidence type="ECO:0000313" key="2">
    <source>
        <dbReference type="EMBL" id="KAK7442955.1"/>
    </source>
</evidence>
<feature type="region of interest" description="Disordered" evidence="1">
    <location>
        <begin position="1"/>
        <end position="32"/>
    </location>
</feature>
<comment type="caution">
    <text evidence="2">The sequence shown here is derived from an EMBL/GenBank/DDBJ whole genome shotgun (WGS) entry which is preliminary data.</text>
</comment>
<dbReference type="Proteomes" id="UP001498398">
    <property type="component" value="Unassembled WGS sequence"/>
</dbReference>
<protein>
    <submittedName>
        <fullName evidence="2">Uncharacterized protein</fullName>
    </submittedName>
</protein>
<reference evidence="2 3" key="1">
    <citation type="submission" date="2024-01" db="EMBL/GenBank/DDBJ databases">
        <title>A draft genome for the cacao thread blight pathogen Marasmiellus scandens.</title>
        <authorList>
            <person name="Baruah I.K."/>
            <person name="Leung J."/>
            <person name="Bukari Y."/>
            <person name="Amoako-Attah I."/>
            <person name="Meinhardt L.W."/>
            <person name="Bailey B.A."/>
            <person name="Cohen S.P."/>
        </authorList>
    </citation>
    <scope>NUCLEOTIDE SEQUENCE [LARGE SCALE GENOMIC DNA]</scope>
    <source>
        <strain evidence="2 3">GH-19</strain>
    </source>
</reference>
<organism evidence="2 3">
    <name type="scientific">Marasmiellus scandens</name>
    <dbReference type="NCBI Taxonomy" id="2682957"/>
    <lineage>
        <taxon>Eukaryota</taxon>
        <taxon>Fungi</taxon>
        <taxon>Dikarya</taxon>
        <taxon>Basidiomycota</taxon>
        <taxon>Agaricomycotina</taxon>
        <taxon>Agaricomycetes</taxon>
        <taxon>Agaricomycetidae</taxon>
        <taxon>Agaricales</taxon>
        <taxon>Marasmiineae</taxon>
        <taxon>Omphalotaceae</taxon>
        <taxon>Marasmiellus</taxon>
    </lineage>
</organism>
<keyword evidence="3" id="KW-1185">Reference proteome</keyword>
<name>A0ABR1IWA5_9AGAR</name>
<proteinExistence type="predicted"/>
<accession>A0ABR1IWA5</accession>
<evidence type="ECO:0000313" key="3">
    <source>
        <dbReference type="Proteomes" id="UP001498398"/>
    </source>
</evidence>
<sequence>MSSNNDKTRKPRKNWLTAADANPSIPPPPPALSGYRYHPYKVPITSESRKNLTNITNRKTSLPYHLLRKPKRTEDEKLVEKLKLVDSTLRRISKDFGCTGEFPPLLFWDRIYKKDEDLRTKFYREAVAHFISGRSSVKAAQVVDSIYSHRASNPSGRSLRKILHILFMRIPHQLVLLDRLSKATPLKSVYERLSRTSLYSRRMMKVIQSMHRQY</sequence>
<gene>
    <name evidence="2" type="ORF">VKT23_015899</name>
</gene>
<evidence type="ECO:0000256" key="1">
    <source>
        <dbReference type="SAM" id="MobiDB-lite"/>
    </source>
</evidence>